<keyword evidence="9" id="KW-1185">Reference proteome</keyword>
<accession>A0A2S7XUN0</accession>
<dbReference type="PROSITE" id="PS51123">
    <property type="entry name" value="OMPA_2"/>
    <property type="match status" value="1"/>
</dbReference>
<keyword evidence="6" id="KW-1133">Transmembrane helix</keyword>
<dbReference type="PANTHER" id="PTHR30329:SF21">
    <property type="entry name" value="LIPOPROTEIN YIAD-RELATED"/>
    <property type="match status" value="1"/>
</dbReference>
<dbReference type="GO" id="GO:0009279">
    <property type="term" value="C:cell outer membrane"/>
    <property type="evidence" value="ECO:0007669"/>
    <property type="project" value="UniProtKB-SubCell"/>
</dbReference>
<dbReference type="InterPro" id="IPR006664">
    <property type="entry name" value="OMP_bac"/>
</dbReference>
<sequence>MLPPVKTAPAPFVSTPPPPAARRDDSPPPPKNPFHDEAPHWEAPPAAPARVATNNAPSESLASAQLLLAKHWRLALLFSLILFGAGAALYLRQFVAWRPLLDHAQQWISSSTTTLLTYLDAPPAPAFTPVIPETPPPVITPAPAPPLQTAPPAPVVLLPPAPEETNAESTRTIGTIDPVAPAIAAPPAFASTTETDLSAAEPSAAPPPPLTVSVSFARNSTIVEKQFFAPLAEVVARLTQFPTARGTITGYSDRYGNAAYNLELSRRRANAVADYLVAQGITRARLDVSGLGPRDQPDTSADTTGRVVELTVNAPTL</sequence>
<name>A0A2S7XUN0_9GAMM</name>
<evidence type="ECO:0000256" key="1">
    <source>
        <dbReference type="ARBA" id="ARBA00004442"/>
    </source>
</evidence>
<evidence type="ECO:0000259" key="7">
    <source>
        <dbReference type="PROSITE" id="PS51123"/>
    </source>
</evidence>
<dbReference type="Gene3D" id="3.30.1330.60">
    <property type="entry name" value="OmpA-like domain"/>
    <property type="match status" value="1"/>
</dbReference>
<dbReference type="PRINTS" id="PR01021">
    <property type="entry name" value="OMPADOMAIN"/>
</dbReference>
<evidence type="ECO:0000256" key="2">
    <source>
        <dbReference type="ARBA" id="ARBA00023136"/>
    </source>
</evidence>
<evidence type="ECO:0000256" key="5">
    <source>
        <dbReference type="SAM" id="MobiDB-lite"/>
    </source>
</evidence>
<dbReference type="CDD" id="cd07185">
    <property type="entry name" value="OmpA_C-like"/>
    <property type="match status" value="1"/>
</dbReference>
<dbReference type="Proteomes" id="UP000239936">
    <property type="component" value="Unassembled WGS sequence"/>
</dbReference>
<organism evidence="8 9">
    <name type="scientific">Chromatium okenii</name>
    <dbReference type="NCBI Taxonomy" id="61644"/>
    <lineage>
        <taxon>Bacteria</taxon>
        <taxon>Pseudomonadati</taxon>
        <taxon>Pseudomonadota</taxon>
        <taxon>Gammaproteobacteria</taxon>
        <taxon>Chromatiales</taxon>
        <taxon>Chromatiaceae</taxon>
        <taxon>Chromatium</taxon>
    </lineage>
</organism>
<dbReference type="InterPro" id="IPR050330">
    <property type="entry name" value="Bact_OuterMem_StrucFunc"/>
</dbReference>
<dbReference type="InterPro" id="IPR036737">
    <property type="entry name" value="OmpA-like_sf"/>
</dbReference>
<dbReference type="InterPro" id="IPR006665">
    <property type="entry name" value="OmpA-like"/>
</dbReference>
<feature type="region of interest" description="Disordered" evidence="5">
    <location>
        <begin position="1"/>
        <end position="43"/>
    </location>
</feature>
<gene>
    <name evidence="8" type="ORF">CXB77_03740</name>
</gene>
<dbReference type="OrthoDB" id="9805832at2"/>
<feature type="transmembrane region" description="Helical" evidence="6">
    <location>
        <begin position="72"/>
        <end position="91"/>
    </location>
</feature>
<keyword evidence="3" id="KW-0998">Cell outer membrane</keyword>
<dbReference type="Pfam" id="PF00691">
    <property type="entry name" value="OmpA"/>
    <property type="match status" value="1"/>
</dbReference>
<evidence type="ECO:0000313" key="8">
    <source>
        <dbReference type="EMBL" id="PQJ97223.1"/>
    </source>
</evidence>
<evidence type="ECO:0000256" key="3">
    <source>
        <dbReference type="ARBA" id="ARBA00023237"/>
    </source>
</evidence>
<evidence type="ECO:0000313" key="9">
    <source>
        <dbReference type="Proteomes" id="UP000239936"/>
    </source>
</evidence>
<feature type="domain" description="OmpA-like" evidence="7">
    <location>
        <begin position="203"/>
        <end position="316"/>
    </location>
</feature>
<keyword evidence="6" id="KW-0812">Transmembrane</keyword>
<evidence type="ECO:0000256" key="4">
    <source>
        <dbReference type="PROSITE-ProRule" id="PRU00473"/>
    </source>
</evidence>
<reference evidence="8 9" key="1">
    <citation type="submission" date="2018-01" db="EMBL/GenBank/DDBJ databases">
        <title>The complete genome sequence of Chromatium okenii LaCa, a purple sulfur bacterium with a turbulent life.</title>
        <authorList>
            <person name="Luedin S.M."/>
            <person name="Liechti N."/>
            <person name="Storelli N."/>
            <person name="Danza F."/>
            <person name="Wittwer M."/>
            <person name="Pothier J.F."/>
            <person name="Tonolla M.A."/>
        </authorList>
    </citation>
    <scope>NUCLEOTIDE SEQUENCE [LARGE SCALE GENOMIC DNA]</scope>
    <source>
        <strain evidence="8 9">LaCa</strain>
    </source>
</reference>
<dbReference type="PANTHER" id="PTHR30329">
    <property type="entry name" value="STATOR ELEMENT OF FLAGELLAR MOTOR COMPLEX"/>
    <property type="match status" value="1"/>
</dbReference>
<comment type="caution">
    <text evidence="8">The sequence shown here is derived from an EMBL/GenBank/DDBJ whole genome shotgun (WGS) entry which is preliminary data.</text>
</comment>
<proteinExistence type="predicted"/>
<protein>
    <recommendedName>
        <fullName evidence="7">OmpA-like domain-containing protein</fullName>
    </recommendedName>
</protein>
<keyword evidence="2 4" id="KW-0472">Membrane</keyword>
<dbReference type="EMBL" id="PPGH01000018">
    <property type="protein sequence ID" value="PQJ97223.1"/>
    <property type="molecule type" value="Genomic_DNA"/>
</dbReference>
<dbReference type="AlphaFoldDB" id="A0A2S7XUN0"/>
<comment type="subcellular location">
    <subcellularLocation>
        <location evidence="1">Cell outer membrane</location>
    </subcellularLocation>
</comment>
<evidence type="ECO:0000256" key="6">
    <source>
        <dbReference type="SAM" id="Phobius"/>
    </source>
</evidence>
<dbReference type="SUPFAM" id="SSF103088">
    <property type="entry name" value="OmpA-like"/>
    <property type="match status" value="1"/>
</dbReference>